<evidence type="ECO:0000313" key="7">
    <source>
        <dbReference type="Proteomes" id="UP001652700"/>
    </source>
</evidence>
<evidence type="ECO:0000256" key="2">
    <source>
        <dbReference type="ARBA" id="ARBA00022771"/>
    </source>
</evidence>
<evidence type="ECO:0008006" key="8">
    <source>
        <dbReference type="Google" id="ProtNLM"/>
    </source>
</evidence>
<reference evidence="6" key="1">
    <citation type="submission" date="2025-05" db="UniProtKB">
        <authorList>
            <consortium name="EnsemblMetazoa"/>
        </authorList>
    </citation>
    <scope>IDENTIFICATION</scope>
</reference>
<evidence type="ECO:0000256" key="1">
    <source>
        <dbReference type="ARBA" id="ARBA00022723"/>
    </source>
</evidence>
<feature type="domain" description="MULE transposase" evidence="5">
    <location>
        <begin position="191"/>
        <end position="282"/>
    </location>
</feature>
<dbReference type="RefSeq" id="XP_050503491.1">
    <property type="nucleotide sequence ID" value="XM_050647534.1"/>
</dbReference>
<keyword evidence="3" id="KW-0862">Zinc</keyword>
<dbReference type="Pfam" id="PF10551">
    <property type="entry name" value="MULE"/>
    <property type="match status" value="1"/>
</dbReference>
<evidence type="ECO:0000256" key="3">
    <source>
        <dbReference type="ARBA" id="ARBA00022833"/>
    </source>
</evidence>
<dbReference type="Gene3D" id="2.20.25.240">
    <property type="match status" value="1"/>
</dbReference>
<dbReference type="PANTHER" id="PTHR47160">
    <property type="entry name" value="PUTATIVE-RELATED"/>
    <property type="match status" value="1"/>
</dbReference>
<evidence type="ECO:0000313" key="6">
    <source>
        <dbReference type="EnsemblMetazoa" id="XP_050503491.1"/>
    </source>
</evidence>
<dbReference type="Pfam" id="PF04500">
    <property type="entry name" value="FLYWCH"/>
    <property type="match status" value="1"/>
</dbReference>
<keyword evidence="7" id="KW-1185">Reference proteome</keyword>
<keyword evidence="2" id="KW-0863">Zinc-finger</keyword>
<name>A0ABM5JZX5_DIAVI</name>
<proteinExistence type="predicted"/>
<dbReference type="InterPro" id="IPR018289">
    <property type="entry name" value="MULE_transposase_dom"/>
</dbReference>
<evidence type="ECO:0000259" key="4">
    <source>
        <dbReference type="Pfam" id="PF04500"/>
    </source>
</evidence>
<dbReference type="EnsemblMetazoa" id="XM_050647534.1">
    <property type="protein sequence ID" value="XP_050503491.1"/>
    <property type="gene ID" value="LOC114330578"/>
</dbReference>
<accession>A0ABM5JZX5</accession>
<feature type="domain" description="FLYWCH-type" evidence="4">
    <location>
        <begin position="6"/>
        <end position="64"/>
    </location>
</feature>
<sequence length="420" mass="48029">MDRQILSTRGKPKFSSDGFIYVFDALSKNDDEIRFWRCERRDMCKARIHTKNGEIIKKVSLHSHDASVVDIEVAQIVTTIKRRAEDTMEGTIQVVNECLNNTSQASQARLPNNCALRKTNRRKRNEIQAAPPNPANLEGWRIPKHYRTYEVSDGMEENFLLADNGEGPDRILIFGRDSWLQRLQTSPIWFADGTFSIPPPLFSQVYTVKATKNNRVHPIFYALLPNKSRAIYSRMFDLIKNLKPNLSPTAIHCDFEQAAFAAMEDCFPGVNINGCFFHLAQNMNKHVAELGYLTEYNNDAKFALNCKMVTSLALVTVRHLDQAIDLLGNALPVALQPLFEDNYAGPMNRRGDVRRLPLFPQEMWNLYQSTMNREDRTNNYEEAAHRRLQTEVGTQKASQYSNLSTASVRCRRVGAFTMNN</sequence>
<dbReference type="PANTHER" id="PTHR47160:SF10">
    <property type="entry name" value="MULE TRANSPOSASE DOMAIN-CONTAINING PROTEIN"/>
    <property type="match status" value="1"/>
</dbReference>
<protein>
    <recommendedName>
        <fullName evidence="8">MULE transposase domain-containing protein</fullName>
    </recommendedName>
</protein>
<dbReference type="InterPro" id="IPR007588">
    <property type="entry name" value="Znf_FLYWCH"/>
</dbReference>
<dbReference type="GeneID" id="114330578"/>
<keyword evidence="1" id="KW-0479">Metal-binding</keyword>
<evidence type="ECO:0000259" key="5">
    <source>
        <dbReference type="Pfam" id="PF10551"/>
    </source>
</evidence>
<organism evidence="6 7">
    <name type="scientific">Diabrotica virgifera virgifera</name>
    <name type="common">western corn rootworm</name>
    <dbReference type="NCBI Taxonomy" id="50390"/>
    <lineage>
        <taxon>Eukaryota</taxon>
        <taxon>Metazoa</taxon>
        <taxon>Ecdysozoa</taxon>
        <taxon>Arthropoda</taxon>
        <taxon>Hexapoda</taxon>
        <taxon>Insecta</taxon>
        <taxon>Pterygota</taxon>
        <taxon>Neoptera</taxon>
        <taxon>Endopterygota</taxon>
        <taxon>Coleoptera</taxon>
        <taxon>Polyphaga</taxon>
        <taxon>Cucujiformia</taxon>
        <taxon>Chrysomeloidea</taxon>
        <taxon>Chrysomelidae</taxon>
        <taxon>Galerucinae</taxon>
        <taxon>Diabroticina</taxon>
        <taxon>Diabroticites</taxon>
        <taxon>Diabrotica</taxon>
    </lineage>
</organism>
<dbReference type="Proteomes" id="UP001652700">
    <property type="component" value="Unplaced"/>
</dbReference>